<evidence type="ECO:0000313" key="3">
    <source>
        <dbReference type="Proteomes" id="UP000269221"/>
    </source>
</evidence>
<dbReference type="AlphaFoldDB" id="A0A3M0JXQ6"/>
<comment type="caution">
    <text evidence="2">The sequence shown here is derived from an EMBL/GenBank/DDBJ whole genome shotgun (WGS) entry which is preliminary data.</text>
</comment>
<keyword evidence="1" id="KW-0472">Membrane</keyword>
<dbReference type="Proteomes" id="UP000269221">
    <property type="component" value="Unassembled WGS sequence"/>
</dbReference>
<name>A0A3M0JXQ6_HIRRU</name>
<keyword evidence="1" id="KW-1133">Transmembrane helix</keyword>
<sequence>MRARGVGGLKMKLVYSSAQGCFGTVGNNLVFLVAMRSLLAVLSGIPVLKSPLCVTFASTAPGRHYFSAHELLQVLGRQGAPVQNISSASGHNKILRSVMGTGNISPSPFEFQPGSTTPPVPLTVDSVQVQEDFLIYGIETGSFLTLKPAVISSFGDVLESTWL</sequence>
<feature type="transmembrane region" description="Helical" evidence="1">
    <location>
        <begin position="21"/>
        <end position="45"/>
    </location>
</feature>
<keyword evidence="3" id="KW-1185">Reference proteome</keyword>
<evidence type="ECO:0000313" key="2">
    <source>
        <dbReference type="EMBL" id="RMC05699.1"/>
    </source>
</evidence>
<organism evidence="2 3">
    <name type="scientific">Hirundo rustica rustica</name>
    <dbReference type="NCBI Taxonomy" id="333673"/>
    <lineage>
        <taxon>Eukaryota</taxon>
        <taxon>Metazoa</taxon>
        <taxon>Chordata</taxon>
        <taxon>Craniata</taxon>
        <taxon>Vertebrata</taxon>
        <taxon>Euteleostomi</taxon>
        <taxon>Archelosauria</taxon>
        <taxon>Archosauria</taxon>
        <taxon>Dinosauria</taxon>
        <taxon>Saurischia</taxon>
        <taxon>Theropoda</taxon>
        <taxon>Coelurosauria</taxon>
        <taxon>Aves</taxon>
        <taxon>Neognathae</taxon>
        <taxon>Neoaves</taxon>
        <taxon>Telluraves</taxon>
        <taxon>Australaves</taxon>
        <taxon>Passeriformes</taxon>
        <taxon>Sylvioidea</taxon>
        <taxon>Hirundinidae</taxon>
        <taxon>Hirundo</taxon>
    </lineage>
</organism>
<accession>A0A3M0JXQ6</accession>
<evidence type="ECO:0000256" key="1">
    <source>
        <dbReference type="SAM" id="Phobius"/>
    </source>
</evidence>
<keyword evidence="1" id="KW-0812">Transmembrane</keyword>
<dbReference type="EMBL" id="QRBI01000121">
    <property type="protein sequence ID" value="RMC05699.1"/>
    <property type="molecule type" value="Genomic_DNA"/>
</dbReference>
<proteinExistence type="predicted"/>
<gene>
    <name evidence="2" type="ORF">DUI87_17242</name>
</gene>
<protein>
    <submittedName>
        <fullName evidence="2">Uncharacterized protein</fullName>
    </submittedName>
</protein>
<reference evidence="2 3" key="1">
    <citation type="submission" date="2018-07" db="EMBL/GenBank/DDBJ databases">
        <title>A high quality draft genome assembly of the barn swallow (H. rustica rustica).</title>
        <authorList>
            <person name="Formenti G."/>
            <person name="Chiara M."/>
            <person name="Poveda L."/>
            <person name="Francoijs K.-J."/>
            <person name="Bonisoli-Alquati A."/>
            <person name="Canova L."/>
            <person name="Gianfranceschi L."/>
            <person name="Horner D.S."/>
            <person name="Saino N."/>
        </authorList>
    </citation>
    <scope>NUCLEOTIDE SEQUENCE [LARGE SCALE GENOMIC DNA]</scope>
    <source>
        <strain evidence="2">Chelidonia</strain>
        <tissue evidence="2">Blood</tissue>
    </source>
</reference>